<keyword evidence="1" id="KW-0812">Transmembrane</keyword>
<gene>
    <name evidence="2" type="ORF">Lisr_1266</name>
</gene>
<keyword evidence="2" id="KW-0378">Hydrolase</keyword>
<dbReference type="PROSITE" id="PS00141">
    <property type="entry name" value="ASP_PROTEASE"/>
    <property type="match status" value="1"/>
</dbReference>
<sequence length="162" mass="18743">MSNDQYARTGRTMFILAWLIFFIFLFLFFHYYGQENEPRYRIQQGQLILDADEQGHYRMAGHINDRPVHFLLDTGASLVAVPQTLANQLHLTGRYPVRIQTAGGNITGMLTRLDKLEFGKFTLKNVKAVIIPGDRDKMVLMGMNVLNQFNMIQKNKQLIIKH</sequence>
<proteinExistence type="predicted"/>
<dbReference type="Pfam" id="PF13975">
    <property type="entry name" value="gag-asp_proteas"/>
    <property type="match status" value="1"/>
</dbReference>
<dbReference type="STRING" id="454.Lisr_1266"/>
<protein>
    <submittedName>
        <fullName evidence="2">Aspartyl protease</fullName>
    </submittedName>
</protein>
<keyword evidence="1" id="KW-0472">Membrane</keyword>
<feature type="transmembrane region" description="Helical" evidence="1">
    <location>
        <begin position="12"/>
        <end position="32"/>
    </location>
</feature>
<dbReference type="PATRIC" id="fig|454.4.peg.1371"/>
<keyword evidence="1" id="KW-1133">Transmembrane helix</keyword>
<dbReference type="AlphaFoldDB" id="A0A0W0VYF0"/>
<dbReference type="Proteomes" id="UP000054761">
    <property type="component" value="Unassembled WGS sequence"/>
</dbReference>
<evidence type="ECO:0000256" key="1">
    <source>
        <dbReference type="SAM" id="Phobius"/>
    </source>
</evidence>
<name>A0A0W0VYF0_9GAMM</name>
<keyword evidence="2" id="KW-0645">Protease</keyword>
<organism evidence="2 3">
    <name type="scientific">Legionella israelensis</name>
    <dbReference type="NCBI Taxonomy" id="454"/>
    <lineage>
        <taxon>Bacteria</taxon>
        <taxon>Pseudomonadati</taxon>
        <taxon>Pseudomonadota</taxon>
        <taxon>Gammaproteobacteria</taxon>
        <taxon>Legionellales</taxon>
        <taxon>Legionellaceae</taxon>
        <taxon>Legionella</taxon>
    </lineage>
</organism>
<dbReference type="GO" id="GO:0004190">
    <property type="term" value="F:aspartic-type endopeptidase activity"/>
    <property type="evidence" value="ECO:0007669"/>
    <property type="project" value="InterPro"/>
</dbReference>
<dbReference type="InterPro" id="IPR034122">
    <property type="entry name" value="Retropepsin-like_bacterial"/>
</dbReference>
<dbReference type="InterPro" id="IPR001969">
    <property type="entry name" value="Aspartic_peptidase_AS"/>
</dbReference>
<dbReference type="Gene3D" id="2.40.70.10">
    <property type="entry name" value="Acid Proteases"/>
    <property type="match status" value="1"/>
</dbReference>
<accession>A0A0W0VYF0</accession>
<reference evidence="2 3" key="1">
    <citation type="submission" date="2015-11" db="EMBL/GenBank/DDBJ databases">
        <title>Genomic analysis of 38 Legionella species identifies large and diverse effector repertoires.</title>
        <authorList>
            <person name="Burstein D."/>
            <person name="Amaro F."/>
            <person name="Zusman T."/>
            <person name="Lifshitz Z."/>
            <person name="Cohen O."/>
            <person name="Gilbert J.A."/>
            <person name="Pupko T."/>
            <person name="Shuman H.A."/>
            <person name="Segal G."/>
        </authorList>
    </citation>
    <scope>NUCLEOTIDE SEQUENCE [LARGE SCALE GENOMIC DNA]</scope>
    <source>
        <strain evidence="2 3">Bercovier 4</strain>
    </source>
</reference>
<dbReference type="NCBIfam" id="TIGR02281">
    <property type="entry name" value="clan_AA_DTGA"/>
    <property type="match status" value="1"/>
</dbReference>
<dbReference type="SUPFAM" id="SSF50630">
    <property type="entry name" value="Acid proteases"/>
    <property type="match status" value="1"/>
</dbReference>
<comment type="caution">
    <text evidence="2">The sequence shown here is derived from an EMBL/GenBank/DDBJ whole genome shotgun (WGS) entry which is preliminary data.</text>
</comment>
<dbReference type="InterPro" id="IPR021109">
    <property type="entry name" value="Peptidase_aspartic_dom_sf"/>
</dbReference>
<dbReference type="OrthoDB" id="185963at2"/>
<keyword evidence="3" id="KW-1185">Reference proteome</keyword>
<dbReference type="CDD" id="cd05483">
    <property type="entry name" value="retropepsin_like_bacteria"/>
    <property type="match status" value="1"/>
</dbReference>
<dbReference type="EMBL" id="LNYH01000063">
    <property type="protein sequence ID" value="KTD25041.1"/>
    <property type="molecule type" value="Genomic_DNA"/>
</dbReference>
<evidence type="ECO:0000313" key="2">
    <source>
        <dbReference type="EMBL" id="KTD25041.1"/>
    </source>
</evidence>
<dbReference type="RefSeq" id="WP_058501618.1">
    <property type="nucleotide sequence ID" value="NZ_CAAAJA010000030.1"/>
</dbReference>
<dbReference type="GO" id="GO:0006508">
    <property type="term" value="P:proteolysis"/>
    <property type="evidence" value="ECO:0007669"/>
    <property type="project" value="UniProtKB-KW"/>
</dbReference>
<dbReference type="InterPro" id="IPR011969">
    <property type="entry name" value="Clan_AA_Asp_peptidase_C"/>
</dbReference>
<evidence type="ECO:0000313" key="3">
    <source>
        <dbReference type="Proteomes" id="UP000054761"/>
    </source>
</evidence>